<evidence type="ECO:0000256" key="1">
    <source>
        <dbReference type="SAM" id="Phobius"/>
    </source>
</evidence>
<organism evidence="3 4">
    <name type="scientific">Lyngbya confervoides BDU141951</name>
    <dbReference type="NCBI Taxonomy" id="1574623"/>
    <lineage>
        <taxon>Bacteria</taxon>
        <taxon>Bacillati</taxon>
        <taxon>Cyanobacteriota</taxon>
        <taxon>Cyanophyceae</taxon>
        <taxon>Oscillatoriophycideae</taxon>
        <taxon>Oscillatoriales</taxon>
        <taxon>Microcoleaceae</taxon>
        <taxon>Lyngbya</taxon>
    </lineage>
</organism>
<dbReference type="NCBIfam" id="TIGR03943">
    <property type="entry name" value="TIGR03943 family putative permease subunit"/>
    <property type="match status" value="1"/>
</dbReference>
<proteinExistence type="predicted"/>
<keyword evidence="4" id="KW-1185">Reference proteome</keyword>
<keyword evidence="1" id="KW-0472">Membrane</keyword>
<feature type="transmembrane region" description="Helical" evidence="1">
    <location>
        <begin position="45"/>
        <end position="65"/>
    </location>
</feature>
<name>A0ABD4T1S5_9CYAN</name>
<protein>
    <submittedName>
        <fullName evidence="3">TIGR03943 family protein</fullName>
    </submittedName>
</protein>
<dbReference type="Pfam" id="PF21537">
    <property type="entry name" value="DUF1980_C"/>
    <property type="match status" value="1"/>
</dbReference>
<sequence length="251" mass="28442">MKSLRTLFRQQWPDWLDTIAFTAWGILFLRYWISGRLGLLIHPNYFGLSIAAGVVLLGIAGLNSWRLLRGKPGPTVRHITLFPPRMMAIVLIVSALVGLGITPRPFASETAIQRGLQDASIVTRVKPQSFSAGKPPQDRSLIDWIRTVDVYPEPEAYQGQPVNIEGFAVHPENLQDQYLTLTRFVITCCAADVYPIGLPVKLSESRQRYPQDQWFRVQGKMQTEMLNNQRSLVVQAQNITPIPEPKNPYEY</sequence>
<keyword evidence="1" id="KW-0812">Transmembrane</keyword>
<gene>
    <name evidence="3" type="ORF">QQ91_0007490</name>
</gene>
<accession>A0ABD4T1S5</accession>
<comment type="caution">
    <text evidence="3">The sequence shown here is derived from an EMBL/GenBank/DDBJ whole genome shotgun (WGS) entry which is preliminary data.</text>
</comment>
<dbReference type="PANTHER" id="PTHR40047">
    <property type="entry name" value="UPF0703 PROTEIN YCGQ"/>
    <property type="match status" value="1"/>
</dbReference>
<feature type="transmembrane region" description="Helical" evidence="1">
    <location>
        <begin position="12"/>
        <end position="33"/>
    </location>
</feature>
<dbReference type="InterPro" id="IPR015402">
    <property type="entry name" value="DUF1980"/>
</dbReference>
<dbReference type="EMBL" id="JTHE03000044">
    <property type="protein sequence ID" value="MCM1982667.1"/>
    <property type="molecule type" value="Genomic_DNA"/>
</dbReference>
<dbReference type="InterPro" id="IPR052955">
    <property type="entry name" value="UPF0703_membrane_permease"/>
</dbReference>
<feature type="transmembrane region" description="Helical" evidence="1">
    <location>
        <begin position="86"/>
        <end position="106"/>
    </location>
</feature>
<evidence type="ECO:0000313" key="4">
    <source>
        <dbReference type="Proteomes" id="UP000031561"/>
    </source>
</evidence>
<dbReference type="InterPro" id="IPR048447">
    <property type="entry name" value="DUF1980_C"/>
</dbReference>
<dbReference type="RefSeq" id="WP_201277043.1">
    <property type="nucleotide sequence ID" value="NZ_JTHE03000044.1"/>
</dbReference>
<keyword evidence="1" id="KW-1133">Transmembrane helix</keyword>
<feature type="domain" description="DUF1980" evidence="2">
    <location>
        <begin position="149"/>
        <end position="251"/>
    </location>
</feature>
<evidence type="ECO:0000313" key="3">
    <source>
        <dbReference type="EMBL" id="MCM1982667.1"/>
    </source>
</evidence>
<dbReference type="Proteomes" id="UP000031561">
    <property type="component" value="Unassembled WGS sequence"/>
</dbReference>
<dbReference type="AlphaFoldDB" id="A0ABD4T1S5"/>
<evidence type="ECO:0000259" key="2">
    <source>
        <dbReference type="Pfam" id="PF21537"/>
    </source>
</evidence>
<reference evidence="3 4" key="1">
    <citation type="journal article" date="2015" name="Genome Announc.">
        <title>Draft Genome Sequence of Filamentous Marine Cyanobacterium Lyngbya confervoides Strain BDU141951.</title>
        <authorList>
            <person name="Chandrababunaidu M.M."/>
            <person name="Sen D."/>
            <person name="Tripathy S."/>
        </authorList>
    </citation>
    <scope>NUCLEOTIDE SEQUENCE [LARGE SCALE GENOMIC DNA]</scope>
    <source>
        <strain evidence="3 4">BDU141951</strain>
    </source>
</reference>
<dbReference type="PANTHER" id="PTHR40047:SF1">
    <property type="entry name" value="UPF0703 PROTEIN YCGQ"/>
    <property type="match status" value="1"/>
</dbReference>